<dbReference type="PANTHER" id="PTHR47023">
    <property type="entry name" value="SEX PEPTIDE RECEPTOR"/>
    <property type="match status" value="1"/>
</dbReference>
<evidence type="ECO:0000259" key="6">
    <source>
        <dbReference type="PROSITE" id="PS50262"/>
    </source>
</evidence>
<evidence type="ECO:0000256" key="4">
    <source>
        <dbReference type="ARBA" id="ARBA00023136"/>
    </source>
</evidence>
<organism evidence="7 8">
    <name type="scientific">Pinctada imbricata</name>
    <name type="common">Atlantic pearl-oyster</name>
    <name type="synonym">Pinctada martensii</name>
    <dbReference type="NCBI Taxonomy" id="66713"/>
    <lineage>
        <taxon>Eukaryota</taxon>
        <taxon>Metazoa</taxon>
        <taxon>Spiralia</taxon>
        <taxon>Lophotrochozoa</taxon>
        <taxon>Mollusca</taxon>
        <taxon>Bivalvia</taxon>
        <taxon>Autobranchia</taxon>
        <taxon>Pteriomorphia</taxon>
        <taxon>Pterioida</taxon>
        <taxon>Pterioidea</taxon>
        <taxon>Pteriidae</taxon>
        <taxon>Pinctada</taxon>
    </lineage>
</organism>
<keyword evidence="2 5" id="KW-0812">Transmembrane</keyword>
<gene>
    <name evidence="7" type="ORF">FSP39_015530</name>
</gene>
<dbReference type="SUPFAM" id="SSF81321">
    <property type="entry name" value="Family A G protein-coupled receptor-like"/>
    <property type="match status" value="1"/>
</dbReference>
<dbReference type="EMBL" id="VSWD01000002">
    <property type="protein sequence ID" value="KAK3107484.1"/>
    <property type="molecule type" value="Genomic_DNA"/>
</dbReference>
<proteinExistence type="predicted"/>
<feature type="transmembrane region" description="Helical" evidence="5">
    <location>
        <begin position="54"/>
        <end position="77"/>
    </location>
</feature>
<evidence type="ECO:0000256" key="5">
    <source>
        <dbReference type="SAM" id="Phobius"/>
    </source>
</evidence>
<dbReference type="InterPro" id="IPR000276">
    <property type="entry name" value="GPCR_Rhodpsn"/>
</dbReference>
<evidence type="ECO:0000256" key="2">
    <source>
        <dbReference type="ARBA" id="ARBA00022692"/>
    </source>
</evidence>
<evidence type="ECO:0000313" key="7">
    <source>
        <dbReference type="EMBL" id="KAK3107484.1"/>
    </source>
</evidence>
<name>A0AA88YL62_PINIB</name>
<comment type="subcellular location">
    <subcellularLocation>
        <location evidence="1">Membrane</location>
    </subcellularLocation>
</comment>
<keyword evidence="8" id="KW-1185">Reference proteome</keyword>
<feature type="transmembrane region" description="Helical" evidence="5">
    <location>
        <begin position="302"/>
        <end position="321"/>
    </location>
</feature>
<feature type="transmembrane region" description="Helical" evidence="5">
    <location>
        <begin position="22"/>
        <end position="42"/>
    </location>
</feature>
<evidence type="ECO:0000256" key="1">
    <source>
        <dbReference type="ARBA" id="ARBA00004370"/>
    </source>
</evidence>
<dbReference type="Gene3D" id="1.20.1070.10">
    <property type="entry name" value="Rhodopsin 7-helix transmembrane proteins"/>
    <property type="match status" value="1"/>
</dbReference>
<dbReference type="PRINTS" id="PR00237">
    <property type="entry name" value="GPCRRHODOPSN"/>
</dbReference>
<keyword evidence="4 5" id="KW-0472">Membrane</keyword>
<keyword evidence="3 5" id="KW-1133">Transmembrane helix</keyword>
<dbReference type="InterPro" id="IPR019427">
    <property type="entry name" value="7TM_GPCR_serpentine_rcpt_Srw"/>
</dbReference>
<sequence>MSHLLHIGGIYPLKYAVPINGYLSPLLIFITLVTNIFVVVVLMRKHMRSPTNAILAGMAVSDMFTGLSPLPVFLYLFSMGNYKDFVEYKWCYVYFALGEWIPTIFHTASIWLTMTLAIQRYIYICHSIQARKWCTIQNVVIGTAVIYLVAILSQCSRFADYGLYPVEIPSVVYPNKTILACEMRLRPWFRENEVLYFNIYFWFRVIFIHLVPCTFLVLLNALLISTMRTAQLRRMQLLQQNKKSESKKLKDSNCTTLMLVAVVGLFLLVEFPLGIIMILNIIQNSFAVQICSEETFRSMTLISNFFILLSYPLNFFIYCGMSRQFRETV</sequence>
<dbReference type="GO" id="GO:0016020">
    <property type="term" value="C:membrane"/>
    <property type="evidence" value="ECO:0007669"/>
    <property type="project" value="UniProtKB-SubCell"/>
</dbReference>
<dbReference type="GO" id="GO:0008528">
    <property type="term" value="F:G protein-coupled peptide receptor activity"/>
    <property type="evidence" value="ECO:0007669"/>
    <property type="project" value="InterPro"/>
</dbReference>
<dbReference type="InterPro" id="IPR053071">
    <property type="entry name" value="GPCR1-related_rcpt"/>
</dbReference>
<dbReference type="AlphaFoldDB" id="A0AA88YL62"/>
<accession>A0AA88YL62</accession>
<evidence type="ECO:0000256" key="3">
    <source>
        <dbReference type="ARBA" id="ARBA00022989"/>
    </source>
</evidence>
<feature type="transmembrane region" description="Helical" evidence="5">
    <location>
        <begin position="257"/>
        <end position="282"/>
    </location>
</feature>
<feature type="transmembrane region" description="Helical" evidence="5">
    <location>
        <begin position="97"/>
        <end position="118"/>
    </location>
</feature>
<reference evidence="7" key="1">
    <citation type="submission" date="2019-08" db="EMBL/GenBank/DDBJ databases">
        <title>The improved chromosome-level genome for the pearl oyster Pinctada fucata martensii using PacBio sequencing and Hi-C.</title>
        <authorList>
            <person name="Zheng Z."/>
        </authorList>
    </citation>
    <scope>NUCLEOTIDE SEQUENCE</scope>
    <source>
        <strain evidence="7">ZZ-2019</strain>
        <tissue evidence="7">Adductor muscle</tissue>
    </source>
</reference>
<feature type="domain" description="G-protein coupled receptors family 1 profile" evidence="6">
    <location>
        <begin position="34"/>
        <end position="318"/>
    </location>
</feature>
<feature type="transmembrane region" description="Helical" evidence="5">
    <location>
        <begin position="139"/>
        <end position="159"/>
    </location>
</feature>
<dbReference type="Proteomes" id="UP001186944">
    <property type="component" value="Unassembled WGS sequence"/>
</dbReference>
<dbReference type="CDD" id="cd14978">
    <property type="entry name" value="7tmA_FMRFamide_R-like"/>
    <property type="match status" value="1"/>
</dbReference>
<evidence type="ECO:0000313" key="8">
    <source>
        <dbReference type="Proteomes" id="UP001186944"/>
    </source>
</evidence>
<dbReference type="Pfam" id="PF10324">
    <property type="entry name" value="7TM_GPCR_Srw"/>
    <property type="match status" value="1"/>
</dbReference>
<feature type="transmembrane region" description="Helical" evidence="5">
    <location>
        <begin position="199"/>
        <end position="224"/>
    </location>
</feature>
<protein>
    <recommendedName>
        <fullName evidence="6">G-protein coupled receptors family 1 profile domain-containing protein</fullName>
    </recommendedName>
</protein>
<comment type="caution">
    <text evidence="7">The sequence shown here is derived from an EMBL/GenBank/DDBJ whole genome shotgun (WGS) entry which is preliminary data.</text>
</comment>
<dbReference type="PANTHER" id="PTHR47023:SF1">
    <property type="entry name" value="SEX PEPTIDE RECEPTOR"/>
    <property type="match status" value="1"/>
</dbReference>
<dbReference type="PROSITE" id="PS50262">
    <property type="entry name" value="G_PROTEIN_RECEP_F1_2"/>
    <property type="match status" value="1"/>
</dbReference>
<dbReference type="InterPro" id="IPR017452">
    <property type="entry name" value="GPCR_Rhodpsn_7TM"/>
</dbReference>